<evidence type="ECO:0000256" key="1">
    <source>
        <dbReference type="SAM" id="SignalP"/>
    </source>
</evidence>
<accession>A0A914AKB8</accession>
<sequence>MDTTSRTTLHRQCTQGLLTSLLLSAIVALCTSTPIPPEQIHPWRHYERLVRETHVLDEQHHNVYTSFKTIRFDDASIRIDDFRIAGVPSLNDLPAPVDRYSMQESELLPIHYSRLHVFEQILARARADEFQLRMEGDANFHDHLLVVLNHLQRVVSKLRQTMVSLDIAHDFDATPSNIVFANNQNHSYLNMRILYILQELNDNLSPALEDFLKFMDTHEQPSS</sequence>
<dbReference type="EnsemblMetazoa" id="XM_038207926.1">
    <property type="protein sequence ID" value="XP_038063854.1"/>
    <property type="gene ID" value="LOC119734427"/>
</dbReference>
<dbReference type="OrthoDB" id="10364357at2759"/>
<keyword evidence="3" id="KW-1185">Reference proteome</keyword>
<name>A0A914AKB8_PATMI</name>
<evidence type="ECO:0000313" key="3">
    <source>
        <dbReference type="Proteomes" id="UP000887568"/>
    </source>
</evidence>
<feature type="chain" id="PRO_5036880834" evidence="1">
    <location>
        <begin position="33"/>
        <end position="223"/>
    </location>
</feature>
<dbReference type="AlphaFoldDB" id="A0A914AKB8"/>
<keyword evidence="1" id="KW-0732">Signal</keyword>
<dbReference type="OMA" id="MEGDANF"/>
<evidence type="ECO:0000313" key="2">
    <source>
        <dbReference type="EnsemblMetazoa" id="XP_038063854.1"/>
    </source>
</evidence>
<dbReference type="Proteomes" id="UP000887568">
    <property type="component" value="Unplaced"/>
</dbReference>
<organism evidence="2 3">
    <name type="scientific">Patiria miniata</name>
    <name type="common">Bat star</name>
    <name type="synonym">Asterina miniata</name>
    <dbReference type="NCBI Taxonomy" id="46514"/>
    <lineage>
        <taxon>Eukaryota</taxon>
        <taxon>Metazoa</taxon>
        <taxon>Echinodermata</taxon>
        <taxon>Eleutherozoa</taxon>
        <taxon>Asterozoa</taxon>
        <taxon>Asteroidea</taxon>
        <taxon>Valvatacea</taxon>
        <taxon>Valvatida</taxon>
        <taxon>Asterinidae</taxon>
        <taxon>Patiria</taxon>
    </lineage>
</organism>
<dbReference type="RefSeq" id="XP_038063854.1">
    <property type="nucleotide sequence ID" value="XM_038207926.1"/>
</dbReference>
<reference evidence="2" key="1">
    <citation type="submission" date="2022-11" db="UniProtKB">
        <authorList>
            <consortium name="EnsemblMetazoa"/>
        </authorList>
    </citation>
    <scope>IDENTIFICATION</scope>
</reference>
<protein>
    <submittedName>
        <fullName evidence="2">Uncharacterized protein</fullName>
    </submittedName>
</protein>
<feature type="signal peptide" evidence="1">
    <location>
        <begin position="1"/>
        <end position="32"/>
    </location>
</feature>
<dbReference type="GeneID" id="119734427"/>
<proteinExistence type="predicted"/>